<dbReference type="OrthoDB" id="439917at2759"/>
<proteinExistence type="predicted"/>
<keyword evidence="1" id="KW-0732">Signal</keyword>
<feature type="chain" id="PRO_5004022952" description="Protein CPL1-like domain-containing protein" evidence="1">
    <location>
        <begin position="20"/>
        <end position="276"/>
    </location>
</feature>
<dbReference type="AlphaFoldDB" id="M2QFK2"/>
<dbReference type="EMBL" id="KB445799">
    <property type="protein sequence ID" value="EMD35828.1"/>
    <property type="molecule type" value="Genomic_DNA"/>
</dbReference>
<evidence type="ECO:0000259" key="2">
    <source>
        <dbReference type="Pfam" id="PF21671"/>
    </source>
</evidence>
<organism evidence="3 4">
    <name type="scientific">Ceriporiopsis subvermispora (strain B)</name>
    <name type="common">White-rot fungus</name>
    <name type="synonym">Gelatoporia subvermispora</name>
    <dbReference type="NCBI Taxonomy" id="914234"/>
    <lineage>
        <taxon>Eukaryota</taxon>
        <taxon>Fungi</taxon>
        <taxon>Dikarya</taxon>
        <taxon>Basidiomycota</taxon>
        <taxon>Agaricomycotina</taxon>
        <taxon>Agaricomycetes</taxon>
        <taxon>Polyporales</taxon>
        <taxon>Gelatoporiaceae</taxon>
        <taxon>Gelatoporia</taxon>
    </lineage>
</organism>
<keyword evidence="4" id="KW-1185">Reference proteome</keyword>
<name>M2QFK2_CERS8</name>
<feature type="signal peptide" evidence="1">
    <location>
        <begin position="1"/>
        <end position="19"/>
    </location>
</feature>
<dbReference type="Pfam" id="PF21671">
    <property type="entry name" value="CPL1-like"/>
    <property type="match status" value="1"/>
</dbReference>
<accession>M2QFK2</accession>
<gene>
    <name evidence="3" type="ORF">CERSUDRAFT_138560</name>
</gene>
<evidence type="ECO:0000313" key="3">
    <source>
        <dbReference type="EMBL" id="EMD35828.1"/>
    </source>
</evidence>
<evidence type="ECO:0000313" key="4">
    <source>
        <dbReference type="Proteomes" id="UP000016930"/>
    </source>
</evidence>
<evidence type="ECO:0000256" key="1">
    <source>
        <dbReference type="SAM" id="SignalP"/>
    </source>
</evidence>
<dbReference type="InterPro" id="IPR038955">
    <property type="entry name" value="PriA/CPL1_fungi"/>
</dbReference>
<dbReference type="HOGENOM" id="CLU_063728_0_0_1"/>
<dbReference type="Proteomes" id="UP000016930">
    <property type="component" value="Unassembled WGS sequence"/>
</dbReference>
<dbReference type="PANTHER" id="PTHR35192">
    <property type="entry name" value="PROTEIN, PUTATIVE-RELATED"/>
    <property type="match status" value="1"/>
</dbReference>
<sequence length="276" mass="28475">MHTLVALALTLAFVRPAEPGSIAARSSSDTCANVNSDLKVTYRGHLDDVGHINACLCHSTVTNWMLTSSVAQSAVALVGQAATETAIDSLISSSHPKSCSYPDHAQPSCSSSNPCGFSCADGYTAWPLGSPSQCICSFPKHECNGVCTSNSGSCPSQGPLKKRVVPVSMRARARCAEGFTPCGVPAGGPTWECVDTFNDLESCGGCVIPLGGGHASGVDCTALPGVADVACVAGTCVAHRCMPGYFRAPGDSFCLHSRYAAQLDEYVQDAGAYGLE</sequence>
<dbReference type="STRING" id="914234.M2QFK2"/>
<protein>
    <recommendedName>
        <fullName evidence="2">Protein CPL1-like domain-containing protein</fullName>
    </recommendedName>
</protein>
<dbReference type="InterPro" id="IPR048661">
    <property type="entry name" value="CPL1-like"/>
</dbReference>
<reference evidence="3 4" key="1">
    <citation type="journal article" date="2012" name="Proc. Natl. Acad. Sci. U.S.A.">
        <title>Comparative genomics of Ceriporiopsis subvermispora and Phanerochaete chrysosporium provide insight into selective ligninolysis.</title>
        <authorList>
            <person name="Fernandez-Fueyo E."/>
            <person name="Ruiz-Duenas F.J."/>
            <person name="Ferreira P."/>
            <person name="Floudas D."/>
            <person name="Hibbett D.S."/>
            <person name="Canessa P."/>
            <person name="Larrondo L.F."/>
            <person name="James T.Y."/>
            <person name="Seelenfreund D."/>
            <person name="Lobos S."/>
            <person name="Polanco R."/>
            <person name="Tello M."/>
            <person name="Honda Y."/>
            <person name="Watanabe T."/>
            <person name="Watanabe T."/>
            <person name="Ryu J.S."/>
            <person name="Kubicek C.P."/>
            <person name="Schmoll M."/>
            <person name="Gaskell J."/>
            <person name="Hammel K.E."/>
            <person name="St John F.J."/>
            <person name="Vanden Wymelenberg A."/>
            <person name="Sabat G."/>
            <person name="Splinter BonDurant S."/>
            <person name="Syed K."/>
            <person name="Yadav J.S."/>
            <person name="Doddapaneni H."/>
            <person name="Subramanian V."/>
            <person name="Lavin J.L."/>
            <person name="Oguiza J.A."/>
            <person name="Perez G."/>
            <person name="Pisabarro A.G."/>
            <person name="Ramirez L."/>
            <person name="Santoyo F."/>
            <person name="Master E."/>
            <person name="Coutinho P.M."/>
            <person name="Henrissat B."/>
            <person name="Lombard V."/>
            <person name="Magnuson J.K."/>
            <person name="Kuees U."/>
            <person name="Hori C."/>
            <person name="Igarashi K."/>
            <person name="Samejima M."/>
            <person name="Held B.W."/>
            <person name="Barry K.W."/>
            <person name="LaButti K.M."/>
            <person name="Lapidus A."/>
            <person name="Lindquist E.A."/>
            <person name="Lucas S.M."/>
            <person name="Riley R."/>
            <person name="Salamov A.A."/>
            <person name="Hoffmeister D."/>
            <person name="Schwenk D."/>
            <person name="Hadar Y."/>
            <person name="Yarden O."/>
            <person name="de Vries R.P."/>
            <person name="Wiebenga A."/>
            <person name="Stenlid J."/>
            <person name="Eastwood D."/>
            <person name="Grigoriev I.V."/>
            <person name="Berka R.M."/>
            <person name="Blanchette R.A."/>
            <person name="Kersten P."/>
            <person name="Martinez A.T."/>
            <person name="Vicuna R."/>
            <person name="Cullen D."/>
        </authorList>
    </citation>
    <scope>NUCLEOTIDE SEQUENCE [LARGE SCALE GENOMIC DNA]</scope>
    <source>
        <strain evidence="3 4">B</strain>
    </source>
</reference>
<feature type="domain" description="Protein CPL1-like" evidence="2">
    <location>
        <begin position="191"/>
        <end position="254"/>
    </location>
</feature>
<dbReference type="PANTHER" id="PTHR35192:SF2">
    <property type="entry name" value="APPLE DOMAIN-CONTAINING PROTEIN"/>
    <property type="match status" value="1"/>
</dbReference>